<keyword evidence="4 10" id="KW-0812">Transmembrane</keyword>
<dbReference type="InterPro" id="IPR050790">
    <property type="entry name" value="ExbB/TolQ_transport"/>
</dbReference>
<dbReference type="PANTHER" id="PTHR30625:SF15">
    <property type="entry name" value="BIOPOLYMER TRANSPORT PROTEIN EXBB"/>
    <property type="match status" value="1"/>
</dbReference>
<comment type="subcellular location">
    <subcellularLocation>
        <location evidence="1">Cell membrane</location>
        <topology evidence="1">Multi-pass membrane protein</topology>
    </subcellularLocation>
    <subcellularLocation>
        <location evidence="8">Membrane</location>
        <topology evidence="8">Multi-pass membrane protein</topology>
    </subcellularLocation>
</comment>
<sequence>MDGPHGGARAPDCAEHARALPPAASVPHRRRGGDDLRRPRRGRRPGHGQPPSHPRREEPESTRRHGASAKLGALCNPPGPPPCGLQERSRETPRMPCRRRGQLAARHLLGSRIMFEHFDWLGALRSSPVMLALVISAVLTVGYVLERLIYFAVRGGSADQALTLALGSLRTGNEEEALRVLNRCTHPFGSVAVEMLRASNASAEAAEEKLRIALSGQRMLLERHLGLIGTLGRTTPLVGLLGTVWGTMRALHEMSRPSIEGSSLLASGVAEALMTTAAGLAIAVPALFLFNHFTRHVGDQLTVAENHARTLRLEAEAAHVHRSRERAA</sequence>
<evidence type="ECO:0000256" key="2">
    <source>
        <dbReference type="ARBA" id="ARBA00022448"/>
    </source>
</evidence>
<comment type="caution">
    <text evidence="12">The sequence shown here is derived from an EMBL/GenBank/DDBJ whole genome shotgun (WGS) entry which is preliminary data.</text>
</comment>
<keyword evidence="2 8" id="KW-0813">Transport</keyword>
<feature type="transmembrane region" description="Helical" evidence="10">
    <location>
        <begin position="225"/>
        <end position="245"/>
    </location>
</feature>
<dbReference type="AlphaFoldDB" id="A0A538SJM3"/>
<evidence type="ECO:0000256" key="8">
    <source>
        <dbReference type="RuleBase" id="RU004057"/>
    </source>
</evidence>
<evidence type="ECO:0000256" key="9">
    <source>
        <dbReference type="SAM" id="MobiDB-lite"/>
    </source>
</evidence>
<keyword evidence="7 10" id="KW-0472">Membrane</keyword>
<feature type="transmembrane region" description="Helical" evidence="10">
    <location>
        <begin position="265"/>
        <end position="290"/>
    </location>
</feature>
<keyword evidence="6 10" id="KW-1133">Transmembrane helix</keyword>
<protein>
    <submittedName>
        <fullName evidence="12">MotA/TolQ/ExbB proton channel family protein</fullName>
    </submittedName>
</protein>
<evidence type="ECO:0000256" key="1">
    <source>
        <dbReference type="ARBA" id="ARBA00004651"/>
    </source>
</evidence>
<feature type="transmembrane region" description="Helical" evidence="10">
    <location>
        <begin position="127"/>
        <end position="145"/>
    </location>
</feature>
<evidence type="ECO:0000256" key="4">
    <source>
        <dbReference type="ARBA" id="ARBA00022692"/>
    </source>
</evidence>
<feature type="compositionally biased region" description="Basic and acidic residues" evidence="9">
    <location>
        <begin position="54"/>
        <end position="63"/>
    </location>
</feature>
<dbReference type="Proteomes" id="UP000316292">
    <property type="component" value="Unassembled WGS sequence"/>
</dbReference>
<accession>A0A538SJM3</accession>
<comment type="similarity">
    <text evidence="8">Belongs to the exbB/tolQ family.</text>
</comment>
<dbReference type="PANTHER" id="PTHR30625">
    <property type="entry name" value="PROTEIN TOLQ"/>
    <property type="match status" value="1"/>
</dbReference>
<evidence type="ECO:0000313" key="12">
    <source>
        <dbReference type="EMBL" id="TMQ51568.1"/>
    </source>
</evidence>
<evidence type="ECO:0000256" key="10">
    <source>
        <dbReference type="SAM" id="Phobius"/>
    </source>
</evidence>
<dbReference type="GO" id="GO:0005886">
    <property type="term" value="C:plasma membrane"/>
    <property type="evidence" value="ECO:0007669"/>
    <property type="project" value="UniProtKB-SubCell"/>
</dbReference>
<evidence type="ECO:0000256" key="6">
    <source>
        <dbReference type="ARBA" id="ARBA00022989"/>
    </source>
</evidence>
<evidence type="ECO:0000256" key="5">
    <source>
        <dbReference type="ARBA" id="ARBA00022927"/>
    </source>
</evidence>
<organism evidence="12 13">
    <name type="scientific">Eiseniibacteriota bacterium</name>
    <dbReference type="NCBI Taxonomy" id="2212470"/>
    <lineage>
        <taxon>Bacteria</taxon>
        <taxon>Candidatus Eiseniibacteriota</taxon>
    </lineage>
</organism>
<name>A0A538SJM3_UNCEI</name>
<evidence type="ECO:0000259" key="11">
    <source>
        <dbReference type="Pfam" id="PF01618"/>
    </source>
</evidence>
<dbReference type="GO" id="GO:0017038">
    <property type="term" value="P:protein import"/>
    <property type="evidence" value="ECO:0007669"/>
    <property type="project" value="TreeGrafter"/>
</dbReference>
<gene>
    <name evidence="12" type="ORF">E6K71_00180</name>
</gene>
<dbReference type="InterPro" id="IPR002898">
    <property type="entry name" value="MotA_ExbB_proton_chnl"/>
</dbReference>
<reference evidence="12 13" key="1">
    <citation type="journal article" date="2019" name="Nat. Microbiol.">
        <title>Mediterranean grassland soil C-N compound turnover is dependent on rainfall and depth, and is mediated by genomically divergent microorganisms.</title>
        <authorList>
            <person name="Diamond S."/>
            <person name="Andeer P.F."/>
            <person name="Li Z."/>
            <person name="Crits-Christoph A."/>
            <person name="Burstein D."/>
            <person name="Anantharaman K."/>
            <person name="Lane K.R."/>
            <person name="Thomas B.C."/>
            <person name="Pan C."/>
            <person name="Northen T.R."/>
            <person name="Banfield J.F."/>
        </authorList>
    </citation>
    <scope>NUCLEOTIDE SEQUENCE [LARGE SCALE GENOMIC DNA]</scope>
    <source>
        <strain evidence="12">WS_1</strain>
    </source>
</reference>
<feature type="domain" description="MotA/TolQ/ExbB proton channel" evidence="11">
    <location>
        <begin position="198"/>
        <end position="303"/>
    </location>
</feature>
<dbReference type="Pfam" id="PF01618">
    <property type="entry name" value="MotA_ExbB"/>
    <property type="match status" value="1"/>
</dbReference>
<feature type="region of interest" description="Disordered" evidence="9">
    <location>
        <begin position="1"/>
        <end position="96"/>
    </location>
</feature>
<keyword evidence="5 8" id="KW-0653">Protein transport</keyword>
<evidence type="ECO:0000256" key="7">
    <source>
        <dbReference type="ARBA" id="ARBA00023136"/>
    </source>
</evidence>
<proteinExistence type="inferred from homology"/>
<evidence type="ECO:0000256" key="3">
    <source>
        <dbReference type="ARBA" id="ARBA00022475"/>
    </source>
</evidence>
<evidence type="ECO:0000313" key="13">
    <source>
        <dbReference type="Proteomes" id="UP000316292"/>
    </source>
</evidence>
<dbReference type="EMBL" id="VBOR01000005">
    <property type="protein sequence ID" value="TMQ51568.1"/>
    <property type="molecule type" value="Genomic_DNA"/>
</dbReference>
<keyword evidence="3" id="KW-1003">Cell membrane</keyword>